<reference evidence="1" key="1">
    <citation type="submission" date="2021-01" db="EMBL/GenBank/DDBJ databases">
        <authorList>
            <person name="Sun Q."/>
        </authorList>
    </citation>
    <scope>NUCLEOTIDE SEQUENCE</scope>
    <source>
        <strain evidence="1">YIM B02566</strain>
    </source>
</reference>
<gene>
    <name evidence="1" type="ORF">JHL16_25000</name>
</gene>
<organism evidence="1 2">
    <name type="scientific">Taklimakanibacter albus</name>
    <dbReference type="NCBI Taxonomy" id="2800327"/>
    <lineage>
        <taxon>Bacteria</taxon>
        <taxon>Pseudomonadati</taxon>
        <taxon>Pseudomonadota</taxon>
        <taxon>Alphaproteobacteria</taxon>
        <taxon>Hyphomicrobiales</taxon>
        <taxon>Aestuariivirgaceae</taxon>
        <taxon>Taklimakanibacter</taxon>
    </lineage>
</organism>
<dbReference type="EMBL" id="JAENHL010000008">
    <property type="protein sequence ID" value="MBK1869643.1"/>
    <property type="molecule type" value="Genomic_DNA"/>
</dbReference>
<evidence type="ECO:0000313" key="2">
    <source>
        <dbReference type="Proteomes" id="UP000616151"/>
    </source>
</evidence>
<protein>
    <submittedName>
        <fullName evidence="1">MotE family protein</fullName>
    </submittedName>
</protein>
<accession>A0ACC5RAJ8</accession>
<keyword evidence="2" id="KW-1185">Reference proteome</keyword>
<proteinExistence type="predicted"/>
<dbReference type="Proteomes" id="UP000616151">
    <property type="component" value="Unassembled WGS sequence"/>
</dbReference>
<sequence length="160" mass="17318">MGQDVSPGIFKADMGLITGSTTPIEPQSASQQYCVNIADQAADARFAWQAKTINELEKEIDKRLAELEAKRAEYQEWSKKREEILAKASEHVVSIYAKMRADAAALQLAVLDDEIASAVLVKLNARTASAILNEMEPGRAAQLTKAMVDAARGTPAGKKS</sequence>
<evidence type="ECO:0000313" key="1">
    <source>
        <dbReference type="EMBL" id="MBK1869643.1"/>
    </source>
</evidence>
<comment type="caution">
    <text evidence="1">The sequence shown here is derived from an EMBL/GenBank/DDBJ whole genome shotgun (WGS) entry which is preliminary data.</text>
</comment>
<name>A0ACC5RAJ8_9HYPH</name>